<dbReference type="SUPFAM" id="SSF50182">
    <property type="entry name" value="Sm-like ribonucleoproteins"/>
    <property type="match status" value="1"/>
</dbReference>
<dbReference type="Proteomes" id="UP000059419">
    <property type="component" value="Chromosome 1"/>
</dbReference>
<dbReference type="AlphaFoldDB" id="A0A0U5KY52"/>
<feature type="transmembrane region" description="Helical" evidence="11">
    <location>
        <begin position="105"/>
        <end position="131"/>
    </location>
</feature>
<keyword evidence="3" id="KW-1003">Cell membrane</keyword>
<dbReference type="PANTHER" id="PTHR30414">
    <property type="entry name" value="MINICONDUCTANCE MECHANOSENSITIVE CHANNEL YBDG"/>
    <property type="match status" value="1"/>
</dbReference>
<evidence type="ECO:0000256" key="3">
    <source>
        <dbReference type="ARBA" id="ARBA00022475"/>
    </source>
</evidence>
<reference evidence="15" key="1">
    <citation type="submission" date="2015-11" db="EMBL/GenBank/DDBJ databases">
        <authorList>
            <person name="Blom J."/>
        </authorList>
    </citation>
    <scope>NUCLEOTIDE SEQUENCE [LARGE SCALE GENOMIC DNA]</scope>
</reference>
<keyword evidence="6 11" id="KW-1133">Transmembrane helix</keyword>
<evidence type="ECO:0000313" key="14">
    <source>
        <dbReference type="EMBL" id="CUU23178.1"/>
    </source>
</evidence>
<keyword evidence="7" id="KW-0346">Stress response</keyword>
<dbReference type="InterPro" id="IPR023408">
    <property type="entry name" value="MscS_beta-dom_sf"/>
</dbReference>
<comment type="subcellular location">
    <subcellularLocation>
        <location evidence="1">Cell inner membrane</location>
        <topology evidence="1">Multi-pass membrane protein</topology>
    </subcellularLocation>
</comment>
<evidence type="ECO:0000313" key="15">
    <source>
        <dbReference type="Proteomes" id="UP000059419"/>
    </source>
</evidence>
<dbReference type="EMBL" id="LN907827">
    <property type="protein sequence ID" value="CUU23178.1"/>
    <property type="molecule type" value="Genomic_DNA"/>
</dbReference>
<evidence type="ECO:0000256" key="1">
    <source>
        <dbReference type="ARBA" id="ARBA00004429"/>
    </source>
</evidence>
<dbReference type="Pfam" id="PF00924">
    <property type="entry name" value="MS_channel_2nd"/>
    <property type="match status" value="1"/>
</dbReference>
<dbReference type="RefSeq" id="WP_067428330.1">
    <property type="nucleotide sequence ID" value="NZ_JAOSHP010000003.1"/>
</dbReference>
<comment type="similarity">
    <text evidence="2">Belongs to the MscS (TC 1.A.23) family.</text>
</comment>
<gene>
    <name evidence="14" type="primary">ybdG</name>
    <name evidence="14" type="ORF">EM595_0942</name>
</gene>
<dbReference type="GO" id="GO:0008381">
    <property type="term" value="F:mechanosensitive monoatomic ion channel activity"/>
    <property type="evidence" value="ECO:0007669"/>
    <property type="project" value="InterPro"/>
</dbReference>
<evidence type="ECO:0000259" key="12">
    <source>
        <dbReference type="Pfam" id="PF00924"/>
    </source>
</evidence>
<accession>A0A0U5KY52</accession>
<protein>
    <recommendedName>
        <fullName evidence="9">Mechanosensing system component YbdG</fullName>
    </recommendedName>
    <alternativeName>
        <fullName evidence="10">Mechanosensitive channel homolog YbdG</fullName>
    </alternativeName>
</protein>
<keyword evidence="5 11" id="KW-0812">Transmembrane</keyword>
<dbReference type="PATRIC" id="fig|1619313.3.peg.981"/>
<evidence type="ECO:0000256" key="6">
    <source>
        <dbReference type="ARBA" id="ARBA00022989"/>
    </source>
</evidence>
<dbReference type="InterPro" id="IPR049278">
    <property type="entry name" value="MS_channel_C"/>
</dbReference>
<proteinExistence type="inferred from homology"/>
<evidence type="ECO:0000259" key="13">
    <source>
        <dbReference type="Pfam" id="PF21082"/>
    </source>
</evidence>
<evidence type="ECO:0000256" key="8">
    <source>
        <dbReference type="ARBA" id="ARBA00023136"/>
    </source>
</evidence>
<feature type="transmembrane region" description="Helical" evidence="11">
    <location>
        <begin position="167"/>
        <end position="183"/>
    </location>
</feature>
<dbReference type="Gene3D" id="2.30.30.60">
    <property type="match status" value="1"/>
</dbReference>
<dbReference type="Pfam" id="PF21082">
    <property type="entry name" value="MS_channel_3rd"/>
    <property type="match status" value="1"/>
</dbReference>
<dbReference type="InterPro" id="IPR030192">
    <property type="entry name" value="YbdG"/>
</dbReference>
<evidence type="ECO:0000256" key="7">
    <source>
        <dbReference type="ARBA" id="ARBA00023016"/>
    </source>
</evidence>
<evidence type="ECO:0000256" key="9">
    <source>
        <dbReference type="ARBA" id="ARBA00093630"/>
    </source>
</evidence>
<evidence type="ECO:0000256" key="2">
    <source>
        <dbReference type="ARBA" id="ARBA00008017"/>
    </source>
</evidence>
<dbReference type="PANTHER" id="PTHR30414:SF0">
    <property type="entry name" value="MINICONDUCTANCE MECHANOSENSITIVE CHANNEL YBDG"/>
    <property type="match status" value="1"/>
</dbReference>
<keyword evidence="8 11" id="KW-0472">Membrane</keyword>
<dbReference type="STRING" id="1619313.EM595_0942"/>
<keyword evidence="15" id="KW-1185">Reference proteome</keyword>
<organism evidence="14 15">
    <name type="scientific">Duffyella gerundensis</name>
    <dbReference type="NCBI Taxonomy" id="1619313"/>
    <lineage>
        <taxon>Bacteria</taxon>
        <taxon>Pseudomonadati</taxon>
        <taxon>Pseudomonadota</taxon>
        <taxon>Gammaproteobacteria</taxon>
        <taxon>Enterobacterales</taxon>
        <taxon>Erwiniaceae</taxon>
        <taxon>Duffyella</taxon>
    </lineage>
</organism>
<name>A0A0U5KY52_9GAMM</name>
<dbReference type="GO" id="GO:0005886">
    <property type="term" value="C:plasma membrane"/>
    <property type="evidence" value="ECO:0007669"/>
    <property type="project" value="UniProtKB-SubCell"/>
</dbReference>
<evidence type="ECO:0000256" key="4">
    <source>
        <dbReference type="ARBA" id="ARBA00022519"/>
    </source>
</evidence>
<sequence>MLSYIHYWLDAFSIPYAEPIALAAVLAVILLISLLVNSILHRSVLPFLRRRAEAGRYQWAKSLMQCKLFSRIALLAQGILLKLQTELFLYDSIQIHNALIVFSQIWMMIFALLVFFSLLDVLLTLSANSVIAQQLPLRGIFQSLKLIAAILMIIMIVSVLIGKSPLVLITGLGAMTAVLMLVFKDPILGLVAGIQLSANNMLKIGDWLEMPKYGADGDVIDINLTTVKVQNWDKTITTIPTYALISDSFKNWRGMAESGGRRIKRSVHIDTTSIRFLTDHDMSELKRAHILVPYIEQKTQEVSQYNAQLGYDLASPLNGRRLTNVGTFRVWLEAWLNAHPQIHQEMTLMVRQLAPGADGLPVEIYAFTNTTAWAEYEGIQADIFDHIFAVLPAFGLRVHQAPTGNDMRMMASGLRDGSATA</sequence>
<feature type="domain" description="Mechanosensitive ion channel MscS C-terminal" evidence="13">
    <location>
        <begin position="336"/>
        <end position="396"/>
    </location>
</feature>
<feature type="transmembrane region" description="Helical" evidence="11">
    <location>
        <begin position="143"/>
        <end position="161"/>
    </location>
</feature>
<dbReference type="FunFam" id="2.30.30.60:FF:000002">
    <property type="entry name" value="Mechanosensitive ion channel family protein"/>
    <property type="match status" value="1"/>
</dbReference>
<evidence type="ECO:0000256" key="5">
    <source>
        <dbReference type="ARBA" id="ARBA00022692"/>
    </source>
</evidence>
<evidence type="ECO:0000256" key="11">
    <source>
        <dbReference type="SAM" id="Phobius"/>
    </source>
</evidence>
<evidence type="ECO:0000256" key="10">
    <source>
        <dbReference type="ARBA" id="ARBA00093659"/>
    </source>
</evidence>
<feature type="transmembrane region" description="Helical" evidence="11">
    <location>
        <begin position="20"/>
        <end position="40"/>
    </location>
</feature>
<feature type="domain" description="Mechanosensitive ion channel MscS" evidence="12">
    <location>
        <begin position="185"/>
        <end position="253"/>
    </location>
</feature>
<keyword evidence="4" id="KW-0997">Cell inner membrane</keyword>
<dbReference type="KEGG" id="ege:EM595_0942"/>
<dbReference type="GO" id="GO:0071470">
    <property type="term" value="P:cellular response to osmotic stress"/>
    <property type="evidence" value="ECO:0007669"/>
    <property type="project" value="InterPro"/>
</dbReference>
<dbReference type="OrthoDB" id="9775207at2"/>
<dbReference type="InterPro" id="IPR010920">
    <property type="entry name" value="LSM_dom_sf"/>
</dbReference>
<dbReference type="InterPro" id="IPR006685">
    <property type="entry name" value="MscS_channel_2nd"/>
</dbReference>